<dbReference type="SUPFAM" id="SSF57783">
    <property type="entry name" value="Zinc beta-ribbon"/>
    <property type="match status" value="1"/>
</dbReference>
<protein>
    <recommendedName>
        <fullName evidence="3">DNA primase</fullName>
    </recommendedName>
</protein>
<reference evidence="1 2" key="1">
    <citation type="journal article" date="2010" name="J. Bacteriol.">
        <title>Complete genome sequence of the aerobic facultative methanotroph Methylocella silvestris BL2.</title>
        <authorList>
            <person name="Chen Y."/>
            <person name="Crombie A."/>
            <person name="Rahman M.T."/>
            <person name="Dedysh S.N."/>
            <person name="Liesack W."/>
            <person name="Stott M.B."/>
            <person name="Alam M."/>
            <person name="Theisen A.R."/>
            <person name="Murrell J.C."/>
            <person name="Dunfield P.F."/>
        </authorList>
    </citation>
    <scope>NUCLEOTIDE SEQUENCE [LARGE SCALE GENOMIC DNA]</scope>
    <source>
        <strain evidence="2">DSM 15510 / CIP 108128 / LMG 27833 / NCIMB 13906 / BL2</strain>
    </source>
</reference>
<dbReference type="EMBL" id="CP001280">
    <property type="protein sequence ID" value="ACK50487.1"/>
    <property type="molecule type" value="Genomic_DNA"/>
</dbReference>
<dbReference type="HOGENOM" id="CLU_161135_0_0_5"/>
<keyword evidence="2" id="KW-1185">Reference proteome</keyword>
<dbReference type="GO" id="GO:0008270">
    <property type="term" value="F:zinc ion binding"/>
    <property type="evidence" value="ECO:0007669"/>
    <property type="project" value="InterPro"/>
</dbReference>
<dbReference type="Proteomes" id="UP000002257">
    <property type="component" value="Chromosome"/>
</dbReference>
<dbReference type="STRING" id="395965.Msil_1537"/>
<gene>
    <name evidence="1" type="ordered locus">Msil_1537</name>
</gene>
<accession>B8EI05</accession>
<evidence type="ECO:0008006" key="3">
    <source>
        <dbReference type="Google" id="ProtNLM"/>
    </source>
</evidence>
<dbReference type="RefSeq" id="WP_012590557.1">
    <property type="nucleotide sequence ID" value="NC_011666.1"/>
</dbReference>
<dbReference type="InterPro" id="IPR036977">
    <property type="entry name" value="DNA_primase_Znf_CHC2"/>
</dbReference>
<name>B8EI05_METSB</name>
<evidence type="ECO:0000313" key="1">
    <source>
        <dbReference type="EMBL" id="ACK50487.1"/>
    </source>
</evidence>
<sequence length="103" mass="11595">MTFPRSIAFSRIAIHARAHADTLLRRWLPDGRREGHEWVAHNPTRQDRRRGSFKVNLNTGRWSDFSTGDAGGDLVSLAAYLFGLSQVEAARKVADMLGVDLFE</sequence>
<dbReference type="AlphaFoldDB" id="B8EI05"/>
<proteinExistence type="predicted"/>
<dbReference type="GO" id="GO:0003677">
    <property type="term" value="F:DNA binding"/>
    <property type="evidence" value="ECO:0007669"/>
    <property type="project" value="InterPro"/>
</dbReference>
<dbReference type="eggNOG" id="COG5519">
    <property type="taxonomic scope" value="Bacteria"/>
</dbReference>
<organism evidence="1 2">
    <name type="scientific">Methylocella silvestris (strain DSM 15510 / CIP 108128 / LMG 27833 / NCIMB 13906 / BL2)</name>
    <dbReference type="NCBI Taxonomy" id="395965"/>
    <lineage>
        <taxon>Bacteria</taxon>
        <taxon>Pseudomonadati</taxon>
        <taxon>Pseudomonadota</taxon>
        <taxon>Alphaproteobacteria</taxon>
        <taxon>Hyphomicrobiales</taxon>
        <taxon>Beijerinckiaceae</taxon>
        <taxon>Methylocella</taxon>
    </lineage>
</organism>
<evidence type="ECO:0000313" key="2">
    <source>
        <dbReference type="Proteomes" id="UP000002257"/>
    </source>
</evidence>
<dbReference type="Gene3D" id="3.90.580.10">
    <property type="entry name" value="Zinc finger, CHC2-type domain"/>
    <property type="match status" value="1"/>
</dbReference>
<dbReference type="KEGG" id="msl:Msil_1537"/>
<dbReference type="GO" id="GO:0006260">
    <property type="term" value="P:DNA replication"/>
    <property type="evidence" value="ECO:0007669"/>
    <property type="project" value="InterPro"/>
</dbReference>